<evidence type="ECO:0000313" key="4">
    <source>
        <dbReference type="Proteomes" id="UP000550714"/>
    </source>
</evidence>
<dbReference type="EMBL" id="JACHWU010000002">
    <property type="protein sequence ID" value="MBB3050827.1"/>
    <property type="molecule type" value="Genomic_DNA"/>
</dbReference>
<evidence type="ECO:0000313" key="3">
    <source>
        <dbReference type="EMBL" id="MBB3050827.1"/>
    </source>
</evidence>
<dbReference type="Pfam" id="PF19650">
    <property type="entry name" value="DUF6153"/>
    <property type="match status" value="1"/>
</dbReference>
<dbReference type="Proteomes" id="UP000550714">
    <property type="component" value="Unassembled WGS sequence"/>
</dbReference>
<sequence>MGDMVGGQWRWRLLMLLTIPVLFGVLGMHALVAPPAPPGQVGPETGIAVSGPATAPHAAQEGTQHQSRGGTHTEHDGLPHLLHLCLAVLSVAGLAALATQSWLTRLPPPTPAARPSRPGGRRPVQRPPPVSRRLAQLCVMRT</sequence>
<proteinExistence type="predicted"/>
<organism evidence="3 4">
    <name type="scientific">Prauserella isguenensis</name>
    <dbReference type="NCBI Taxonomy" id="1470180"/>
    <lineage>
        <taxon>Bacteria</taxon>
        <taxon>Bacillati</taxon>
        <taxon>Actinomycetota</taxon>
        <taxon>Actinomycetes</taxon>
        <taxon>Pseudonocardiales</taxon>
        <taxon>Pseudonocardiaceae</taxon>
        <taxon>Prauserella</taxon>
    </lineage>
</organism>
<keyword evidence="4" id="KW-1185">Reference proteome</keyword>
<feature type="compositionally biased region" description="Polar residues" evidence="1">
    <location>
        <begin position="61"/>
        <end position="70"/>
    </location>
</feature>
<name>A0A839S288_9PSEU</name>
<gene>
    <name evidence="3" type="ORF">FHS23_001850</name>
</gene>
<keyword evidence="2" id="KW-0472">Membrane</keyword>
<dbReference type="InterPro" id="IPR046151">
    <property type="entry name" value="DUF6153"/>
</dbReference>
<reference evidence="3 4" key="1">
    <citation type="submission" date="2020-08" db="EMBL/GenBank/DDBJ databases">
        <title>Genomic Encyclopedia of Type Strains, Phase III (KMG-III): the genomes of soil and plant-associated and newly described type strains.</title>
        <authorList>
            <person name="Whitman W."/>
        </authorList>
    </citation>
    <scope>NUCLEOTIDE SEQUENCE [LARGE SCALE GENOMIC DNA]</scope>
    <source>
        <strain evidence="3 4">CECT 8577</strain>
    </source>
</reference>
<dbReference type="AlphaFoldDB" id="A0A839S288"/>
<feature type="transmembrane region" description="Helical" evidence="2">
    <location>
        <begin position="81"/>
        <end position="99"/>
    </location>
</feature>
<evidence type="ECO:0000256" key="1">
    <source>
        <dbReference type="SAM" id="MobiDB-lite"/>
    </source>
</evidence>
<keyword evidence="2" id="KW-1133">Transmembrane helix</keyword>
<comment type="caution">
    <text evidence="3">The sequence shown here is derived from an EMBL/GenBank/DDBJ whole genome shotgun (WGS) entry which is preliminary data.</text>
</comment>
<evidence type="ECO:0000256" key="2">
    <source>
        <dbReference type="SAM" id="Phobius"/>
    </source>
</evidence>
<accession>A0A839S288</accession>
<keyword evidence="2" id="KW-0812">Transmembrane</keyword>
<feature type="transmembrane region" description="Helical" evidence="2">
    <location>
        <begin position="12"/>
        <end position="32"/>
    </location>
</feature>
<protein>
    <submittedName>
        <fullName evidence="3">Uncharacterized protein</fullName>
    </submittedName>
</protein>
<feature type="region of interest" description="Disordered" evidence="1">
    <location>
        <begin position="104"/>
        <end position="130"/>
    </location>
</feature>
<feature type="region of interest" description="Disordered" evidence="1">
    <location>
        <begin position="42"/>
        <end position="75"/>
    </location>
</feature>